<evidence type="ECO:0000313" key="2">
    <source>
        <dbReference type="EMBL" id="SFZ71480.1"/>
    </source>
</evidence>
<reference evidence="1" key="1">
    <citation type="journal article" date="2014" name="Int. J. Syst. Evol. Microbiol.">
        <title>Complete genome of a new Firmicutes species belonging to the dominant human colonic microbiota ('Ruminococcus bicirculans') reveals two chromosomes and a selective capacity to utilize plant glucans.</title>
        <authorList>
            <consortium name="NISC Comparative Sequencing Program"/>
            <person name="Wegmann U."/>
            <person name="Louis P."/>
            <person name="Goesmann A."/>
            <person name="Henrissat B."/>
            <person name="Duncan S.H."/>
            <person name="Flint H.J."/>
        </authorList>
    </citation>
    <scope>NUCLEOTIDE SEQUENCE</scope>
    <source>
        <strain evidence="1">CCUG 53816</strain>
    </source>
</reference>
<proteinExistence type="predicted"/>
<dbReference type="Proteomes" id="UP001595783">
    <property type="component" value="Unassembled WGS sequence"/>
</dbReference>
<dbReference type="EMBL" id="LT633233">
    <property type="protein sequence ID" value="SFZ71480.1"/>
    <property type="molecule type" value="Genomic_DNA"/>
</dbReference>
<gene>
    <name evidence="2" type="primary">omp1640</name>
    <name evidence="1" type="ORF">ACFOPX_05005</name>
</gene>
<organism evidence="2">
    <name type="scientific">Helicobacter baculiformis</name>
    <dbReference type="NCBI Taxonomy" id="427351"/>
    <lineage>
        <taxon>Bacteria</taxon>
        <taxon>Pseudomonadati</taxon>
        <taxon>Campylobacterota</taxon>
        <taxon>Epsilonproteobacteria</taxon>
        <taxon>Campylobacterales</taxon>
        <taxon>Helicobacteraceae</taxon>
        <taxon>Helicobacter</taxon>
    </lineage>
</organism>
<sequence length="135" mass="15561">MNRLVEFGRAGVLGLYSRYGALKWEISSDAQALLKPNGSSEYYKFEGEVFNVCAGEKPLYYLDYPLYLDFGGLDLDTLGAYLCGEWVQDGKQSRLIKQFLEVYDRNISKNCLYLDPPYFSDLDHLLARQFHARHP</sequence>
<reference evidence="3" key="3">
    <citation type="journal article" date="2019" name="Int. J. Syst. Evol. Microbiol.">
        <title>The Global Catalogue of Microorganisms (GCM) 10K type strain sequencing project: providing services to taxonomists for standard genome sequencing and annotation.</title>
        <authorList>
            <consortium name="The Broad Institute Genomics Platform"/>
            <consortium name="The Broad Institute Genome Sequencing Center for Infectious Disease"/>
            <person name="Wu L."/>
            <person name="Ma J."/>
        </authorList>
    </citation>
    <scope>NUCLEOTIDE SEQUENCE [LARGE SCALE GENOMIC DNA]</scope>
    <source>
        <strain evidence="3">CCUG 53816</strain>
    </source>
</reference>
<reference evidence="1" key="4">
    <citation type="submission" date="2024-09" db="EMBL/GenBank/DDBJ databases">
        <authorList>
            <person name="Sun Q."/>
            <person name="Mori K."/>
        </authorList>
    </citation>
    <scope>NUCLEOTIDE SEQUENCE</scope>
    <source>
        <strain evidence="1">CCUG 53816</strain>
    </source>
</reference>
<dbReference type="AlphaFoldDB" id="A0A1M4NI73"/>
<name>A0A1M4NI73_9HELI</name>
<keyword evidence="3" id="KW-1185">Reference proteome</keyword>
<accession>A0A1M4NI73</accession>
<evidence type="ECO:0000313" key="1">
    <source>
        <dbReference type="EMBL" id="MFC3847889.1"/>
    </source>
</evidence>
<dbReference type="EMBL" id="JBHRZO010000033">
    <property type="protein sequence ID" value="MFC3847889.1"/>
    <property type="molecule type" value="Genomic_DNA"/>
</dbReference>
<dbReference type="OrthoDB" id="5329667at2"/>
<protein>
    <submittedName>
        <fullName evidence="2">OMP1640</fullName>
    </submittedName>
</protein>
<evidence type="ECO:0000313" key="3">
    <source>
        <dbReference type="Proteomes" id="UP001595783"/>
    </source>
</evidence>
<reference evidence="2" key="2">
    <citation type="submission" date="2016-10" db="EMBL/GenBank/DDBJ databases">
        <title>Proteomic and phylogenetic analysis of the outer membrane protein repertoire of gastric Helicobacter species.</title>
        <authorList>
            <person name="Joosten M."/>
        </authorList>
    </citation>
    <scope>NUCLEOTIDE SEQUENCE</scope>
    <source>
        <strain evidence="2">HbacM50</strain>
    </source>
</reference>
<dbReference type="RefSeq" id="WP_104752994.1">
    <property type="nucleotide sequence ID" value="NZ_FZMF01000070.1"/>
</dbReference>